<dbReference type="OMA" id="TTRKFFA"/>
<dbReference type="OrthoDB" id="296318at2759"/>
<evidence type="ECO:0000313" key="1">
    <source>
        <dbReference type="EMBL" id="CAD8150277.1"/>
    </source>
</evidence>
<accession>A0A8S1TEL8</accession>
<gene>
    <name evidence="1" type="ORF">POCTA_138.1.T0230252</name>
</gene>
<protein>
    <submittedName>
        <fullName evidence="1">Uncharacterized protein</fullName>
    </submittedName>
</protein>
<reference evidence="1" key="1">
    <citation type="submission" date="2021-01" db="EMBL/GenBank/DDBJ databases">
        <authorList>
            <consortium name="Genoscope - CEA"/>
            <person name="William W."/>
        </authorList>
    </citation>
    <scope>NUCLEOTIDE SEQUENCE</scope>
</reference>
<comment type="caution">
    <text evidence="1">The sequence shown here is derived from an EMBL/GenBank/DDBJ whole genome shotgun (WGS) entry which is preliminary data.</text>
</comment>
<keyword evidence="2" id="KW-1185">Reference proteome</keyword>
<organism evidence="1 2">
    <name type="scientific">Paramecium octaurelia</name>
    <dbReference type="NCBI Taxonomy" id="43137"/>
    <lineage>
        <taxon>Eukaryota</taxon>
        <taxon>Sar</taxon>
        <taxon>Alveolata</taxon>
        <taxon>Ciliophora</taxon>
        <taxon>Intramacronucleata</taxon>
        <taxon>Oligohymenophorea</taxon>
        <taxon>Peniculida</taxon>
        <taxon>Parameciidae</taxon>
        <taxon>Paramecium</taxon>
    </lineage>
</organism>
<sequence length="1615" mass="188399">MNLIASIQDKLKQQVPTDKQLQMSHFARLVEMLNEIAKNQQNQELIQLVQLLIQFQFPQHTQQMICNSFSLLIAKTGNELIKQVVENLLQYINKKGSLKSIALALLVTLIQLTKHEIQSFSYTLTQDITTTLMKLLKSSDYRLLLCNVLNFLIESQKIEILKIALKFAQNEKLEVLQQAGMQTLIHLMQEEVISEQMYLIAYKSDDSPLFYKYFSRYLFQQQNIVALTKKDKLKSQVQLQPREQAQKIFQLFDENLSKFPSNIVGNIFIAYKKYLTHEFKKLGLSIVRGSFEISCSYLGSMALEDPHLHTVYQKAVNLCIFMVQQVQLNERKDLLEYFFDKISKTKSQKWNVYIYKLLLKGINFLFDTLGSNVFDDKRSKPSEFIDILTPIFKISDILQHPMSIDKPICISVSRNLFNTFESLFQENKKWQQSILSALLNYAKITLAEINVKETNQLLNQLRVQCALLSKLFSLLDLQLHSISSELINHLWETAKSFLDKSSSLRRTGWIIIAELLMVPYFGTTNKVKEIGILIEKNLTSKEEIKDEQQLLSYCSVGLVIISILNSSTLSKQIKDTTRKFLAQQTILMFAKLQSCKFDKQSPLVISSKYVFYQAIRQIQPKYYSNELNSLVQFCLEDIINGNSLWNSVNVHKNNHYVDELMGIPRSEFQLVLAASKFLGHIISSQSFTLKNKINFIRYVNGTLQTQVVNIKDVQQKQSKQQCYLFCLYQIALKIYQANSLVSQEFNEQIFQIINLCQCVDNQIQQLCAHLYCSMLQIKDVDQAEQLNQLLSQKSQANFTYLVLEILKKKLTGVQLQVQNLLMKVLSQMTTDVAKVIQLFQQIDPSLLKNVWVFLVFAISQSDKPIQICQFKILSEIILNYVRNGGIKDNYFNIIYQECRCRLQSKQFQILQLDFALEQDTEQTVTKAINLLLKKPSLKIAVFIDQLTDKYTMPSLVQPILFVLNNLFSNQRVHSTQEQMELRNLMKNIFIKVYNQPIAELLQLLQPYILDEVIPEQQERIPIHIKTRIFLLKRLQKIFKQCDTSDQVFDFLFKITTSIYEEAKEISFDMFQHFFYKEKDLLSFAAQIDSILCDTIRRENQNPPSVNLTNMKLISKFAKIVKDEFLATKLIQLLSKPLLNEGRKKLVPSQFFSEKSQLNILIQRIVSLGSIYRKIPKYFDQTLIEQLNCYVEELLEDIFVILCTPRSHVREYQSYNFVYNGKKYSFDQGFLHQSLPKLLRISNLNKPIHFTLIGYIITQYGAFEQNENMFKKTIENLTKQRILQCRAYRIKGIQLLTEVINKNPQNSLLINGIQNLLPIISAEAPYSLVICQQFYQTLIHHQIDLQLILEPLIQIYQLTVDQNLKLNCLASLLKISQQNPQASDQINTIFWDFLLTQEYEFMRCTQLIQFYKDKIYSLKYNGYIQTILSAISSTQKMRQEDYYILLNLDGLINNRNDNQEYYQLIDLHFTNLLSIGLALLKQIKQNLQPILNCLLPAIYRKISNKESNSYLLIGKFLLLSYLLSNQKQQQFQSAFRIMDLFTEENLDQTIIEASKQNLKIIVMNTQLNQINLPHDLSEKVQLIQDDIQREIQEKQQREAKQRQPQQSGQIVLKMFG</sequence>
<proteinExistence type="predicted"/>
<dbReference type="EMBL" id="CAJJDP010000023">
    <property type="protein sequence ID" value="CAD8150277.1"/>
    <property type="molecule type" value="Genomic_DNA"/>
</dbReference>
<dbReference type="Proteomes" id="UP000683925">
    <property type="component" value="Unassembled WGS sequence"/>
</dbReference>
<evidence type="ECO:0000313" key="2">
    <source>
        <dbReference type="Proteomes" id="UP000683925"/>
    </source>
</evidence>
<name>A0A8S1TEL8_PAROT</name>